<gene>
    <name evidence="9" type="ORF">DEBR0S4_03048G</name>
</gene>
<keyword evidence="4 6" id="KW-0472">Membrane</keyword>
<reference evidence="9 10" key="1">
    <citation type="submission" date="2019-07" db="EMBL/GenBank/DDBJ databases">
        <authorList>
            <person name="Friedrich A."/>
            <person name="Schacherer J."/>
        </authorList>
    </citation>
    <scope>NUCLEOTIDE SEQUENCE [LARGE SCALE GENOMIC DNA]</scope>
</reference>
<dbReference type="SUPFAM" id="SSF50729">
    <property type="entry name" value="PH domain-like"/>
    <property type="match status" value="1"/>
</dbReference>
<dbReference type="SMART" id="SM00233">
    <property type="entry name" value="PH"/>
    <property type="match status" value="1"/>
</dbReference>
<dbReference type="InterPro" id="IPR031968">
    <property type="entry name" value="VASt"/>
</dbReference>
<feature type="domain" description="PH" evidence="7">
    <location>
        <begin position="304"/>
        <end position="405"/>
    </location>
</feature>
<keyword evidence="3 6" id="KW-1133">Transmembrane helix</keyword>
<dbReference type="PROSITE" id="PS51778">
    <property type="entry name" value="VAST"/>
    <property type="match status" value="1"/>
</dbReference>
<dbReference type="EMBL" id="CABFWN010000004">
    <property type="protein sequence ID" value="VUG18813.1"/>
    <property type="molecule type" value="Genomic_DNA"/>
</dbReference>
<dbReference type="Gene3D" id="2.30.29.30">
    <property type="entry name" value="Pleckstrin-homology domain (PH domain)/Phosphotyrosine-binding domain (PTB)"/>
    <property type="match status" value="1"/>
</dbReference>
<feature type="transmembrane region" description="Helical" evidence="6">
    <location>
        <begin position="976"/>
        <end position="995"/>
    </location>
</feature>
<dbReference type="AlphaFoldDB" id="A0A7D9CZ74"/>
<dbReference type="CDD" id="cd13280">
    <property type="entry name" value="PH_SIP3"/>
    <property type="match status" value="1"/>
</dbReference>
<feature type="region of interest" description="Disordered" evidence="5">
    <location>
        <begin position="729"/>
        <end position="750"/>
    </location>
</feature>
<dbReference type="GO" id="GO:0005737">
    <property type="term" value="C:cytoplasm"/>
    <property type="evidence" value="ECO:0007669"/>
    <property type="project" value="InterPro"/>
</dbReference>
<name>A0A7D9CZ74_DEKBR</name>
<dbReference type="GO" id="GO:0016020">
    <property type="term" value="C:membrane"/>
    <property type="evidence" value="ECO:0007669"/>
    <property type="project" value="UniProtKB-SubCell"/>
</dbReference>
<dbReference type="Pfam" id="PF16746">
    <property type="entry name" value="BAR_3"/>
    <property type="match status" value="1"/>
</dbReference>
<feature type="domain" description="VASt" evidence="8">
    <location>
        <begin position="755"/>
        <end position="918"/>
    </location>
</feature>
<keyword evidence="10" id="KW-1185">Reference proteome</keyword>
<dbReference type="PROSITE" id="PS50003">
    <property type="entry name" value="PH_DOMAIN"/>
    <property type="match status" value="1"/>
</dbReference>
<feature type="compositionally biased region" description="Basic and acidic residues" evidence="5">
    <location>
        <begin position="736"/>
        <end position="750"/>
    </location>
</feature>
<dbReference type="InterPro" id="IPR042067">
    <property type="entry name" value="Sip3_PH"/>
</dbReference>
<evidence type="ECO:0000256" key="1">
    <source>
        <dbReference type="ARBA" id="ARBA00004370"/>
    </source>
</evidence>
<dbReference type="InterPro" id="IPR001849">
    <property type="entry name" value="PH_domain"/>
</dbReference>
<evidence type="ECO:0000256" key="4">
    <source>
        <dbReference type="ARBA" id="ARBA00023136"/>
    </source>
</evidence>
<evidence type="ECO:0000313" key="10">
    <source>
        <dbReference type="Proteomes" id="UP000478008"/>
    </source>
</evidence>
<dbReference type="Pfam" id="PF00169">
    <property type="entry name" value="PH"/>
    <property type="match status" value="1"/>
</dbReference>
<sequence length="1176" mass="134398">MPHGHSTNESLIRLVAVGLKEASTDSPCFRASIRYVDSAISVFTHSLREMADLLQRYTEISNEIQSLEEDFNILFDPITKSDFSNELVNKDIAAHCIESTATGTNVTLRLARSVLYVDPEIFNKLQLFLETDIPQYLSLREQFQTIQQKYDTLRGNYLDLPKANDLVKSREDALQLYEIRKQYIHVSLTLWTTIKRLEIHLSSLLVEVCGSLWPSAPGMSGVAKNSAFPGLSAAYNSMARLKECFLIQAASFKKLLSDLSKVKAATEKGVTDLFSPSTELSDYDAAALNRKTAFYDKGSKEAQQLEKHGWVFMKATFLNTHRPIWIQRWLFVKGDVFGFLSVSANGQYVEQSDCFGVSLADVEYFPDEDRKFCFEIKTQQFKLVLQVETLAELKSWLTVFRTVKDKALKTSSKYASARYECLIDRFMLTPVVEEDYNLVSTHSNNPQREKFNTLINSHLSRVYPGLSINPPIVTQTTTLSVLSHLYLSSGDIPGAPTANFWGFVNWGLYYVINTSVKPISSDVSQLCSPEPEFVLRYPKSYPDALKLADAELRALFEGHIKPDELTLIHFKCSWSPNVSQELFCNVYITSDAFYIYTNNCGLISVLPISFTNFLHCKAIRKSHYDLIRIYLVSGLSIKMRMFIGSAEEICKKINFVLVQRRCAENKDKDVMDMNSELLNGVRKIAESYSQVSRLSLARIAKHKTENGTTVNGISLKDAADTSADIGISTVVSPGQDRGKNGEKSLGDEYRPSSSNYELLWQKDFPLPAKALFHILLGDKSSSLESLLSLSHPVKKYTSMQYTPWRCDSRQVLTRIVWAPKGDLMGTLQRVEKMANNDYYLFTQTSPKLRIMFGILRRILLRIEITGHGSHNCTVAVYYNLERRNKKVGYFVGLLLRRVLLYRVEEFCKRVSNFADSISGDSHKIASSIRKFGVITKYDSDKKSKEEILFNKQVKYISFKLFCAYYLERVSFKARQAIRGLAHIIFSFFAFVSGILKVERFWIMLLGISLLFNLFLIGKTGFSYWQERDIQKYMESLTNEPSYIQRAISLSEMNEIIDAPTTEMSYNANESLCFSQFAKMATTAPTFEMGHQKSETLPVSTNLFELRVRRNDLLTEIKALNDLEQSYIHKQWRNWVLKETTYCEQIKNSIPTKYDEQIRVYCESVDKERTHMSPNLL</sequence>
<keyword evidence="2 6" id="KW-0812">Transmembrane</keyword>
<organism evidence="9 10">
    <name type="scientific">Dekkera bruxellensis</name>
    <name type="common">Brettanomyces custersii</name>
    <dbReference type="NCBI Taxonomy" id="5007"/>
    <lineage>
        <taxon>Eukaryota</taxon>
        <taxon>Fungi</taxon>
        <taxon>Dikarya</taxon>
        <taxon>Ascomycota</taxon>
        <taxon>Saccharomycotina</taxon>
        <taxon>Pichiomycetes</taxon>
        <taxon>Pichiales</taxon>
        <taxon>Pichiaceae</taxon>
        <taxon>Brettanomyces</taxon>
    </lineage>
</organism>
<evidence type="ECO:0000259" key="7">
    <source>
        <dbReference type="PROSITE" id="PS50003"/>
    </source>
</evidence>
<evidence type="ECO:0000259" key="8">
    <source>
        <dbReference type="PROSITE" id="PS51778"/>
    </source>
</evidence>
<evidence type="ECO:0000313" key="9">
    <source>
        <dbReference type="EMBL" id="VUG18813.1"/>
    </source>
</evidence>
<comment type="subcellular location">
    <subcellularLocation>
        <location evidence="1">Membrane</location>
    </subcellularLocation>
</comment>
<dbReference type="InterPro" id="IPR027267">
    <property type="entry name" value="AH/BAR_dom_sf"/>
</dbReference>
<dbReference type="InterPro" id="IPR004148">
    <property type="entry name" value="BAR_dom"/>
</dbReference>
<feature type="transmembrane region" description="Helical" evidence="6">
    <location>
        <begin position="1001"/>
        <end position="1024"/>
    </location>
</feature>
<dbReference type="SUPFAM" id="SSF103657">
    <property type="entry name" value="BAR/IMD domain-like"/>
    <property type="match status" value="1"/>
</dbReference>
<evidence type="ECO:0000256" key="2">
    <source>
        <dbReference type="ARBA" id="ARBA00022692"/>
    </source>
</evidence>
<accession>A0A7D9CZ74</accession>
<evidence type="ECO:0000256" key="3">
    <source>
        <dbReference type="ARBA" id="ARBA00022989"/>
    </source>
</evidence>
<evidence type="ECO:0000256" key="5">
    <source>
        <dbReference type="SAM" id="MobiDB-lite"/>
    </source>
</evidence>
<dbReference type="Gene3D" id="1.20.1270.60">
    <property type="entry name" value="Arfaptin homology (AH) domain/BAR domain"/>
    <property type="match status" value="1"/>
</dbReference>
<proteinExistence type="predicted"/>
<dbReference type="Proteomes" id="UP000478008">
    <property type="component" value="Unassembled WGS sequence"/>
</dbReference>
<protein>
    <submittedName>
        <fullName evidence="9">DEBR0S4_03048g1_1</fullName>
    </submittedName>
</protein>
<dbReference type="InterPro" id="IPR011993">
    <property type="entry name" value="PH-like_dom_sf"/>
</dbReference>
<dbReference type="PANTHER" id="PTHR14248">
    <property type="entry name" value="CYCLIN Y, ISOFORM A"/>
    <property type="match status" value="1"/>
</dbReference>
<evidence type="ECO:0000256" key="6">
    <source>
        <dbReference type="SAM" id="Phobius"/>
    </source>
</evidence>